<evidence type="ECO:0000313" key="2">
    <source>
        <dbReference type="Proteomes" id="UP001499933"/>
    </source>
</evidence>
<dbReference type="Proteomes" id="UP001499933">
    <property type="component" value="Unassembled WGS sequence"/>
</dbReference>
<proteinExistence type="predicted"/>
<evidence type="ECO:0000313" key="1">
    <source>
        <dbReference type="EMBL" id="GAA1952642.1"/>
    </source>
</evidence>
<protein>
    <recommendedName>
        <fullName evidence="3">DUF2249 domain-containing protein</fullName>
    </recommendedName>
</protein>
<sequence>MLCYRHCMARPYGDPVEIVTGPIPAQSPFIPLEAKIVIGVVAPASPEPIPMVLLPGFEYRLREWRHPQTHEVHWLLERRKSTTVADDE</sequence>
<dbReference type="EMBL" id="BAAAOG010000002">
    <property type="protein sequence ID" value="GAA1952642.1"/>
    <property type="molecule type" value="Genomic_DNA"/>
</dbReference>
<accession>A0ABN2QI74</accession>
<keyword evidence="2" id="KW-1185">Reference proteome</keyword>
<reference evidence="1 2" key="1">
    <citation type="journal article" date="2019" name="Int. J. Syst. Evol. Microbiol.">
        <title>The Global Catalogue of Microorganisms (GCM) 10K type strain sequencing project: providing services to taxonomists for standard genome sequencing and annotation.</title>
        <authorList>
            <consortium name="The Broad Institute Genomics Platform"/>
            <consortium name="The Broad Institute Genome Sequencing Center for Infectious Disease"/>
            <person name="Wu L."/>
            <person name="Ma J."/>
        </authorList>
    </citation>
    <scope>NUCLEOTIDE SEQUENCE [LARGE SCALE GENOMIC DNA]</scope>
    <source>
        <strain evidence="1 2">JCM 14901</strain>
    </source>
</reference>
<organism evidence="1 2">
    <name type="scientific">Microbacterium deminutum</name>
    <dbReference type="NCBI Taxonomy" id="344164"/>
    <lineage>
        <taxon>Bacteria</taxon>
        <taxon>Bacillati</taxon>
        <taxon>Actinomycetota</taxon>
        <taxon>Actinomycetes</taxon>
        <taxon>Micrococcales</taxon>
        <taxon>Microbacteriaceae</taxon>
        <taxon>Microbacterium</taxon>
    </lineage>
</organism>
<gene>
    <name evidence="1" type="ORF">GCM10009776_13180</name>
</gene>
<name>A0ABN2QI74_9MICO</name>
<evidence type="ECO:0008006" key="3">
    <source>
        <dbReference type="Google" id="ProtNLM"/>
    </source>
</evidence>
<comment type="caution">
    <text evidence="1">The sequence shown here is derived from an EMBL/GenBank/DDBJ whole genome shotgun (WGS) entry which is preliminary data.</text>
</comment>